<proteinExistence type="predicted"/>
<keyword evidence="2" id="KW-1185">Reference proteome</keyword>
<name>A0A4Z2IGL6_9TELE</name>
<dbReference type="EMBL" id="SRLO01000093">
    <property type="protein sequence ID" value="TNN76452.1"/>
    <property type="molecule type" value="Genomic_DNA"/>
</dbReference>
<gene>
    <name evidence="1" type="ORF">EYF80_013317</name>
</gene>
<evidence type="ECO:0000313" key="1">
    <source>
        <dbReference type="EMBL" id="TNN76452.1"/>
    </source>
</evidence>
<dbReference type="Proteomes" id="UP000314294">
    <property type="component" value="Unassembled WGS sequence"/>
</dbReference>
<sequence>MGVVTTTWHMPAPQPASISLNTDSPFLFREEKYSVTLRPRDDGEDFPKRPCVPVLGEVMPEEIRLTGLVQRALPALALCAHSSLSVLQAPQRQPRATGVKSVGTHVGTAAPNRTNSSQQVNTAVSMSSDVWDLQWGRRTKSQTGNQIPRRMNSLIVFNITCWPLHVRVTCSRSTCGPDAAASLTNSPFGQYLCQRVIIHLRPR</sequence>
<accession>A0A4Z2IGL6</accession>
<organism evidence="1 2">
    <name type="scientific">Liparis tanakae</name>
    <name type="common">Tanaka's snailfish</name>
    <dbReference type="NCBI Taxonomy" id="230148"/>
    <lineage>
        <taxon>Eukaryota</taxon>
        <taxon>Metazoa</taxon>
        <taxon>Chordata</taxon>
        <taxon>Craniata</taxon>
        <taxon>Vertebrata</taxon>
        <taxon>Euteleostomi</taxon>
        <taxon>Actinopterygii</taxon>
        <taxon>Neopterygii</taxon>
        <taxon>Teleostei</taxon>
        <taxon>Neoteleostei</taxon>
        <taxon>Acanthomorphata</taxon>
        <taxon>Eupercaria</taxon>
        <taxon>Perciformes</taxon>
        <taxon>Cottioidei</taxon>
        <taxon>Cottales</taxon>
        <taxon>Liparidae</taxon>
        <taxon>Liparis</taxon>
    </lineage>
</organism>
<evidence type="ECO:0000313" key="2">
    <source>
        <dbReference type="Proteomes" id="UP000314294"/>
    </source>
</evidence>
<protein>
    <submittedName>
        <fullName evidence="1">Uncharacterized protein</fullName>
    </submittedName>
</protein>
<reference evidence="1 2" key="1">
    <citation type="submission" date="2019-03" db="EMBL/GenBank/DDBJ databases">
        <title>First draft genome of Liparis tanakae, snailfish: a comprehensive survey of snailfish specific genes.</title>
        <authorList>
            <person name="Kim W."/>
            <person name="Song I."/>
            <person name="Jeong J.-H."/>
            <person name="Kim D."/>
            <person name="Kim S."/>
            <person name="Ryu S."/>
            <person name="Song J.Y."/>
            <person name="Lee S.K."/>
        </authorList>
    </citation>
    <scope>NUCLEOTIDE SEQUENCE [LARGE SCALE GENOMIC DNA]</scope>
    <source>
        <tissue evidence="1">Muscle</tissue>
    </source>
</reference>
<comment type="caution">
    <text evidence="1">The sequence shown here is derived from an EMBL/GenBank/DDBJ whole genome shotgun (WGS) entry which is preliminary data.</text>
</comment>
<dbReference type="AlphaFoldDB" id="A0A4Z2IGL6"/>